<evidence type="ECO:0000313" key="2">
    <source>
        <dbReference type="Proteomes" id="UP000225351"/>
    </source>
</evidence>
<dbReference type="Proteomes" id="UP000225351">
    <property type="component" value="Segment"/>
</dbReference>
<reference evidence="1 2" key="1">
    <citation type="submission" date="2017-04" db="EMBL/GenBank/DDBJ databases">
        <title>Isolation and Genetic Analysis of a Novel Cyanophage S-H35 from the Bohai Sea.</title>
        <authorList>
            <person name="Xu X."/>
        </authorList>
    </citation>
    <scope>NUCLEOTIDE SEQUENCE [LARGE SCALE GENOMIC DNA]</scope>
</reference>
<dbReference type="KEGG" id="vg:65107745"/>
<name>A0A1Z1LW46_9CAUD</name>
<proteinExistence type="predicted"/>
<keyword evidence="2" id="KW-1185">Reference proteome</keyword>
<organism evidence="1 2">
    <name type="scientific">Synechococcus phage S-H35</name>
    <dbReference type="NCBI Taxonomy" id="1983572"/>
    <lineage>
        <taxon>Viruses</taxon>
        <taxon>Duplodnaviria</taxon>
        <taxon>Heunggongvirae</taxon>
        <taxon>Uroviricota</taxon>
        <taxon>Caudoviricetes</taxon>
        <taxon>Pantevenvirales</taxon>
        <taxon>Kyanoviridae</taxon>
        <taxon>Shandvirus</taxon>
        <taxon>Shandvirus sh35</taxon>
    </lineage>
</organism>
<protein>
    <submittedName>
        <fullName evidence="1">Structural protein</fullName>
    </submittedName>
</protein>
<accession>A0A1Z1LW46</accession>
<dbReference type="EMBL" id="KY945241">
    <property type="protein sequence ID" value="ARW56887.1"/>
    <property type="molecule type" value="Genomic_RNA"/>
</dbReference>
<dbReference type="GeneID" id="65107745"/>
<sequence>MSCHTDGSFADTILRFGGLSGSNHCDCRQPADTDRAKVLIYEVYPPLEYDNANIDQKPRNAVMYPSIIQDTTSGRGGNTSYYNPYSDFDANSTAACGKDAKSLGTANIIFDYRPDGLSFNTMESDTWFCYVFDMGPDGGTVGTPCYRIETQTRSGTPAGQTVPPGGTAETVEETSTRCIPCESFFCTPVSSSCSYTAPGGDETGDPDAPYPLIFGVGTASNKVVFRYDALSTTLPNGVVDINFVYAPDGIDQDVWDQQTYSGDPIITSQTPWIVGEDDQFETIIIYEGSVFESGNKQDLKVKVKITPVIDFTQSPAVVTGTSWELMELMQPGLNYAVNDTFTLSYTHLHNSGSTSTISIDLKITAIGPYSAVGSQPGFDILRAGDTINGHIITETFHTDIENFQYHVLYLDGEGNDFAKDASYTSDRNHVITVVAGLGIPDRASLIGLYEFMDKSIQFSTYSVDPAAPDIYNTVVQPDITANLANGTIDSVTINDGGSGWDTVGQKLLLAVHPPLVESGKQAVVEGVFTAGVLTEVNILSKGSGYSTSEPPQIWVRNQYGTVTEEISPGMTKEAGEVDAYLDNLRDSGHFNDLLQNPDYIEANQKRLEQYEPINLTRVTNNGGFITDPDQDTRLPLPQRLYKQAKVDKLKETYDEYKFPSPKDAPLSEDFRQMRSDLEVNVNSQLDTHFDALTQNKVPDFASYPATKIETTMRRFVELPKASTYTKYLINQYRADSQRETSISISLSCNVAESGCDHLYDPTANPPVNLCPPPAGSAATTNDEEETYEDENGVEQTETVTYSYSYTLSPMLGPGCDNWSASGSMTILNNLTKATNTYAAAVEAYGNPFDV</sequence>
<evidence type="ECO:0000313" key="1">
    <source>
        <dbReference type="EMBL" id="ARW56887.1"/>
    </source>
</evidence>
<dbReference type="RefSeq" id="YP_010090273.1">
    <property type="nucleotide sequence ID" value="NC_055719.1"/>
</dbReference>